<protein>
    <submittedName>
        <fullName evidence="4">FecR family protein</fullName>
    </submittedName>
</protein>
<evidence type="ECO:0000313" key="4">
    <source>
        <dbReference type="EMBL" id="SEL75078.1"/>
    </source>
</evidence>
<keyword evidence="1" id="KW-0812">Transmembrane</keyword>
<evidence type="ECO:0000256" key="1">
    <source>
        <dbReference type="SAM" id="Phobius"/>
    </source>
</evidence>
<keyword evidence="1" id="KW-0472">Membrane</keyword>
<feature type="domain" description="Protein FecR C-terminal" evidence="3">
    <location>
        <begin position="246"/>
        <end position="303"/>
    </location>
</feature>
<dbReference type="Gene3D" id="3.55.50.30">
    <property type="match status" value="1"/>
</dbReference>
<dbReference type="InterPro" id="IPR032508">
    <property type="entry name" value="FecR_C"/>
</dbReference>
<dbReference type="RefSeq" id="WP_090608006.1">
    <property type="nucleotide sequence ID" value="NZ_FNZR01000009.1"/>
</dbReference>
<evidence type="ECO:0000313" key="5">
    <source>
        <dbReference type="Proteomes" id="UP000198916"/>
    </source>
</evidence>
<dbReference type="STRING" id="332977.SAMN05421740_109143"/>
<dbReference type="GO" id="GO:0016989">
    <property type="term" value="F:sigma factor antagonist activity"/>
    <property type="evidence" value="ECO:0007669"/>
    <property type="project" value="TreeGrafter"/>
</dbReference>
<accession>A0A1H7SRJ2</accession>
<dbReference type="InterPro" id="IPR012373">
    <property type="entry name" value="Ferrdict_sens_TM"/>
</dbReference>
<dbReference type="Pfam" id="PF04773">
    <property type="entry name" value="FecR"/>
    <property type="match status" value="1"/>
</dbReference>
<dbReference type="PANTHER" id="PTHR30273">
    <property type="entry name" value="PERIPLASMIC SIGNAL SENSOR AND SIGMA FACTOR ACTIVATOR FECR-RELATED"/>
    <property type="match status" value="1"/>
</dbReference>
<dbReference type="AlphaFoldDB" id="A0A1H7SRJ2"/>
<keyword evidence="1" id="KW-1133">Transmembrane helix</keyword>
<feature type="transmembrane region" description="Helical" evidence="1">
    <location>
        <begin position="68"/>
        <end position="89"/>
    </location>
</feature>
<dbReference type="PANTHER" id="PTHR30273:SF2">
    <property type="entry name" value="PROTEIN FECR"/>
    <property type="match status" value="1"/>
</dbReference>
<reference evidence="5" key="1">
    <citation type="submission" date="2016-10" db="EMBL/GenBank/DDBJ databases">
        <authorList>
            <person name="Varghese N."/>
            <person name="Submissions S."/>
        </authorList>
    </citation>
    <scope>NUCLEOTIDE SEQUENCE [LARGE SCALE GENOMIC DNA]</scope>
    <source>
        <strain evidence="5">Jip14</strain>
    </source>
</reference>
<proteinExistence type="predicted"/>
<feature type="domain" description="FecR protein" evidence="2">
    <location>
        <begin position="105"/>
        <end position="199"/>
    </location>
</feature>
<dbReference type="InterPro" id="IPR006860">
    <property type="entry name" value="FecR"/>
</dbReference>
<dbReference type="OrthoDB" id="704021at2"/>
<organism evidence="4 5">
    <name type="scientific">Parapedobacter koreensis</name>
    <dbReference type="NCBI Taxonomy" id="332977"/>
    <lineage>
        <taxon>Bacteria</taxon>
        <taxon>Pseudomonadati</taxon>
        <taxon>Bacteroidota</taxon>
        <taxon>Sphingobacteriia</taxon>
        <taxon>Sphingobacteriales</taxon>
        <taxon>Sphingobacteriaceae</taxon>
        <taxon>Parapedobacter</taxon>
    </lineage>
</organism>
<evidence type="ECO:0000259" key="2">
    <source>
        <dbReference type="Pfam" id="PF04773"/>
    </source>
</evidence>
<dbReference type="Proteomes" id="UP000198916">
    <property type="component" value="Unassembled WGS sequence"/>
</dbReference>
<name>A0A1H7SRJ2_9SPHI</name>
<dbReference type="EMBL" id="FNZR01000009">
    <property type="protein sequence ID" value="SEL75078.1"/>
    <property type="molecule type" value="Genomic_DNA"/>
</dbReference>
<keyword evidence="5" id="KW-1185">Reference proteome</keyword>
<dbReference type="Gene3D" id="2.60.120.1440">
    <property type="match status" value="1"/>
</dbReference>
<evidence type="ECO:0000259" key="3">
    <source>
        <dbReference type="Pfam" id="PF16344"/>
    </source>
</evidence>
<gene>
    <name evidence="4" type="ORF">SAMN05421740_109143</name>
</gene>
<dbReference type="PIRSF" id="PIRSF018266">
    <property type="entry name" value="FecR"/>
    <property type="match status" value="1"/>
</dbReference>
<dbReference type="Pfam" id="PF16344">
    <property type="entry name" value="FecR_C"/>
    <property type="match status" value="1"/>
</dbReference>
<sequence>MKPLLFKELIDRYRNGEATPSERELVERWLEQQREKPLSLDTADEQRIKTEMLSVIRKQLRATRIRRLGMLIRVAAAAVLVVALAALGWRLGPLGDTAPTMYAAQTNSGERKQVILPDRSVIWLNANSLVEYPEDFGRGERTVRLIRGEAFFEVTPDPSKPFAVKTEWFETRVLGTSFNVQVQPDTDEMGVAVETGKVEVRPVDTARRQEVFRLMRGEGVLYSRATHAMSHTTGSEKAGIWRTGGLSFMQRSLNDVIRALEDKYATTIVLDVDPNRDYRFTATLTPQTTLDEVLASVCLVNKLVRVDGGSAIVLRERNF</sequence>